<evidence type="ECO:0000313" key="3">
    <source>
        <dbReference type="Proteomes" id="UP001595836"/>
    </source>
</evidence>
<keyword evidence="3" id="KW-1185">Reference proteome</keyword>
<protein>
    <recommendedName>
        <fullName evidence="4">Membrane dipeptidase (Peptidase family M19)</fullName>
    </recommendedName>
</protein>
<dbReference type="InterPro" id="IPR032466">
    <property type="entry name" value="Metal_Hydrolase"/>
</dbReference>
<feature type="region of interest" description="Disordered" evidence="1">
    <location>
        <begin position="42"/>
        <end position="62"/>
    </location>
</feature>
<dbReference type="RefSeq" id="WP_344988071.1">
    <property type="nucleotide sequence ID" value="NZ_BAABCD010000005.1"/>
</dbReference>
<name>A0ABV9PMQ3_9ACTN</name>
<organism evidence="2 3">
    <name type="scientific">Dietzia aurantiaca</name>
    <dbReference type="NCBI Taxonomy" id="983873"/>
    <lineage>
        <taxon>Bacteria</taxon>
        <taxon>Bacillati</taxon>
        <taxon>Actinomycetota</taxon>
        <taxon>Actinomycetes</taxon>
        <taxon>Mycobacteriales</taxon>
        <taxon>Dietziaceae</taxon>
        <taxon>Dietzia</taxon>
    </lineage>
</organism>
<dbReference type="Proteomes" id="UP001595836">
    <property type="component" value="Unassembled WGS sequence"/>
</dbReference>
<gene>
    <name evidence="2" type="ORF">ACFO7U_02450</name>
</gene>
<evidence type="ECO:0000313" key="2">
    <source>
        <dbReference type="EMBL" id="MFC4753640.1"/>
    </source>
</evidence>
<accession>A0ABV9PMQ3</accession>
<dbReference type="Gene3D" id="3.20.20.140">
    <property type="entry name" value="Metal-dependent hydrolases"/>
    <property type="match status" value="1"/>
</dbReference>
<evidence type="ECO:0000256" key="1">
    <source>
        <dbReference type="SAM" id="MobiDB-lite"/>
    </source>
</evidence>
<comment type="caution">
    <text evidence="2">The sequence shown here is derived from an EMBL/GenBank/DDBJ whole genome shotgun (WGS) entry which is preliminary data.</text>
</comment>
<dbReference type="EMBL" id="JBHSHP010000008">
    <property type="protein sequence ID" value="MFC4753640.1"/>
    <property type="molecule type" value="Genomic_DNA"/>
</dbReference>
<feature type="compositionally biased region" description="Polar residues" evidence="1">
    <location>
        <begin position="42"/>
        <end position="57"/>
    </location>
</feature>
<sequence>MAPNDVTMTTTTRPPFSRGWALTASALLAVVVLVVSTAIAPTSQAGPTTTGPRTSAQVPAAQPSGPIRGYIDAHAHIAASEAFGGALRCGRPFAPGGLAEAMADCPSHSGTGHFALLEGILGGTDIPGGAQGFPTFASWPAHDSQLHEQAYYTGIERSWRAGQRVLNNHLVANRVLCEMLVGSPHSCDEMDQLRRQVDYLNRMEAHIDAEHGGPGQGWFRIARSPEDVRRIAGEGKLAVTLGVEASEPFGCRMIDDAPLCTAEDIDRGLDEFASWGVSTVFPVHKFDNALGGARMDEDLAGLAVNIGNKLAAQRFWETRPCTTDASDHAQPLASTPVADGLAAASSGAPAGAGLPVYPQEPLCNVRGLTPLGEHAVRGLMDRGMLINLDHMSVASATRTLDLAEEAGYGGLVVDHTWSDPALSRRMHEMGGFTAAFAYPPDPTENFDEGFLDSWRATTAGATRPWDGYGFGSDVNGLAPLAEPRPSAAADPLVYPFTAPSGEVMDRWRFAERVYDLNVDGVAQYGLYADWITDVLHRAGPDRAELERQLMGGAEAWVATWERAR</sequence>
<reference evidence="3" key="1">
    <citation type="journal article" date="2019" name="Int. J. Syst. Evol. Microbiol.">
        <title>The Global Catalogue of Microorganisms (GCM) 10K type strain sequencing project: providing services to taxonomists for standard genome sequencing and annotation.</title>
        <authorList>
            <consortium name="The Broad Institute Genomics Platform"/>
            <consortium name="The Broad Institute Genome Sequencing Center for Infectious Disease"/>
            <person name="Wu L."/>
            <person name="Ma J."/>
        </authorList>
    </citation>
    <scope>NUCLEOTIDE SEQUENCE [LARGE SCALE GENOMIC DNA]</scope>
    <source>
        <strain evidence="3">JCM 11882</strain>
    </source>
</reference>
<dbReference type="SUPFAM" id="SSF51556">
    <property type="entry name" value="Metallo-dependent hydrolases"/>
    <property type="match status" value="1"/>
</dbReference>
<evidence type="ECO:0008006" key="4">
    <source>
        <dbReference type="Google" id="ProtNLM"/>
    </source>
</evidence>
<proteinExistence type="predicted"/>